<dbReference type="RefSeq" id="WP_126834566.1">
    <property type="nucleotide sequence ID" value="NZ_PIPT01000009.1"/>
</dbReference>
<comment type="similarity">
    <text evidence="7">Belongs to the NAGSA dehydrogenase family. Type 1 subfamily.</text>
</comment>
<comment type="subcellular location">
    <subcellularLocation>
        <location evidence="7">Cytoplasm</location>
    </subcellularLocation>
</comment>
<dbReference type="Pfam" id="PF22698">
    <property type="entry name" value="Semialdhyde_dhC_1"/>
    <property type="match status" value="1"/>
</dbReference>
<comment type="function">
    <text evidence="7">Catalyzes the NADPH-dependent reduction of N-acetyl-5-glutamyl phosphate to yield N-acetyl-L-glutamate 5-semialdehyde.</text>
</comment>
<evidence type="ECO:0000256" key="7">
    <source>
        <dbReference type="HAMAP-Rule" id="MF_00150"/>
    </source>
</evidence>
<feature type="active site" evidence="7 8">
    <location>
        <position position="157"/>
    </location>
</feature>
<dbReference type="CDD" id="cd23934">
    <property type="entry name" value="AGPR_1_C"/>
    <property type="match status" value="1"/>
</dbReference>
<keyword evidence="2 7" id="KW-0055">Arginine biosynthesis</keyword>
<organism evidence="10 11">
    <name type="scientific">Pseudidiomarina aquimaris</name>
    <dbReference type="NCBI Taxonomy" id="641841"/>
    <lineage>
        <taxon>Bacteria</taxon>
        <taxon>Pseudomonadati</taxon>
        <taxon>Pseudomonadota</taxon>
        <taxon>Gammaproteobacteria</taxon>
        <taxon>Alteromonadales</taxon>
        <taxon>Idiomarinaceae</taxon>
        <taxon>Pseudidiomarina</taxon>
    </lineage>
</organism>
<dbReference type="SUPFAM" id="SSF55347">
    <property type="entry name" value="Glyceraldehyde-3-phosphate dehydrogenase-like, C-terminal domain"/>
    <property type="match status" value="1"/>
</dbReference>
<sequence>MSKQETIQCAVFGASGYSGVELAWLLHNHPVFSLTYAFSSSAREKAEPISVLYPQLAGRCEQLLQPWHSDLLPQLAQQVRVVFLALPHEASAELAPQLIAAGLVVFDLSGAFRLGDPKTHLSAYGFQQPKLAKKVPYGLAEFTQFSGDEPLIAVPGCYPTAAGLALRPLMPLLAPHSTPIVNAVSGVSGAGRKAALNTSFCEVSLQAYGVATHRHQPEMAQSIGRDVVFVPHLGNFKRGILATIYAELAEGVNEHTIADALEATYANHPLVRLVATPPKLQQVVGTPYCDIYFKVHGSQLILSVAIDNLLKGAAAQALQLANQYYGLTSATGLQPSPGAVV</sequence>
<dbReference type="OrthoDB" id="9801289at2"/>
<keyword evidence="4 7" id="KW-0521">NADP</keyword>
<evidence type="ECO:0000256" key="1">
    <source>
        <dbReference type="ARBA" id="ARBA00004862"/>
    </source>
</evidence>
<dbReference type="PANTHER" id="PTHR32338:SF10">
    <property type="entry name" value="N-ACETYL-GAMMA-GLUTAMYL-PHOSPHATE REDUCTASE, CHLOROPLASTIC-RELATED"/>
    <property type="match status" value="1"/>
</dbReference>
<comment type="catalytic activity">
    <reaction evidence="6 7">
        <text>N-acetyl-L-glutamate 5-semialdehyde + phosphate + NADP(+) = N-acetyl-L-glutamyl 5-phosphate + NADPH + H(+)</text>
        <dbReference type="Rhea" id="RHEA:21588"/>
        <dbReference type="ChEBI" id="CHEBI:15378"/>
        <dbReference type="ChEBI" id="CHEBI:29123"/>
        <dbReference type="ChEBI" id="CHEBI:43474"/>
        <dbReference type="ChEBI" id="CHEBI:57783"/>
        <dbReference type="ChEBI" id="CHEBI:57936"/>
        <dbReference type="ChEBI" id="CHEBI:58349"/>
        <dbReference type="EC" id="1.2.1.38"/>
    </reaction>
</comment>
<evidence type="ECO:0000256" key="5">
    <source>
        <dbReference type="ARBA" id="ARBA00023002"/>
    </source>
</evidence>
<name>A0A432XCH1_9GAMM</name>
<evidence type="ECO:0000256" key="8">
    <source>
        <dbReference type="PROSITE-ProRule" id="PRU10010"/>
    </source>
</evidence>
<dbReference type="AlphaFoldDB" id="A0A432XCH1"/>
<comment type="pathway">
    <text evidence="1 7">Amino-acid biosynthesis; L-arginine biosynthesis; N(2)-acetyl-L-ornithine from L-glutamate: step 3/4.</text>
</comment>
<dbReference type="CDD" id="cd17895">
    <property type="entry name" value="AGPR_1_N"/>
    <property type="match status" value="1"/>
</dbReference>
<dbReference type="GO" id="GO:0070401">
    <property type="term" value="F:NADP+ binding"/>
    <property type="evidence" value="ECO:0007669"/>
    <property type="project" value="InterPro"/>
</dbReference>
<evidence type="ECO:0000256" key="4">
    <source>
        <dbReference type="ARBA" id="ARBA00022857"/>
    </source>
</evidence>
<protein>
    <recommendedName>
        <fullName evidence="7">N-acetyl-gamma-glutamyl-phosphate reductase</fullName>
        <shortName evidence="7">AGPR</shortName>
        <ecNumber evidence="7">1.2.1.38</ecNumber>
    </recommendedName>
    <alternativeName>
        <fullName evidence="7">N-acetyl-glutamate semialdehyde dehydrogenase</fullName>
        <shortName evidence="7">NAGSA dehydrogenase</shortName>
    </alternativeName>
</protein>
<feature type="domain" description="Semialdehyde dehydrogenase NAD-binding" evidence="9">
    <location>
        <begin position="8"/>
        <end position="150"/>
    </location>
</feature>
<dbReference type="SUPFAM" id="SSF51735">
    <property type="entry name" value="NAD(P)-binding Rossmann-fold domains"/>
    <property type="match status" value="1"/>
</dbReference>
<accession>A0A432XCH1</accession>
<evidence type="ECO:0000256" key="6">
    <source>
        <dbReference type="ARBA" id="ARBA00050557"/>
    </source>
</evidence>
<evidence type="ECO:0000259" key="9">
    <source>
        <dbReference type="SMART" id="SM00859"/>
    </source>
</evidence>
<dbReference type="Proteomes" id="UP000286678">
    <property type="component" value="Unassembled WGS sequence"/>
</dbReference>
<dbReference type="EC" id="1.2.1.38" evidence="7"/>
<dbReference type="FunFam" id="3.30.360.10:FF:000014">
    <property type="entry name" value="N-acetyl-gamma-glutamyl-phosphate reductase"/>
    <property type="match status" value="1"/>
</dbReference>
<dbReference type="SMART" id="SM00859">
    <property type="entry name" value="Semialdhyde_dh"/>
    <property type="match status" value="1"/>
</dbReference>
<reference evidence="11" key="1">
    <citation type="journal article" date="2018" name="Front. Microbiol.">
        <title>Genome-Based Analysis Reveals the Taxonomy and Diversity of the Family Idiomarinaceae.</title>
        <authorList>
            <person name="Liu Y."/>
            <person name="Lai Q."/>
            <person name="Shao Z."/>
        </authorList>
    </citation>
    <scope>NUCLEOTIDE SEQUENCE [LARGE SCALE GENOMIC DNA]</scope>
    <source>
        <strain evidence="11">SW15</strain>
    </source>
</reference>
<dbReference type="GO" id="GO:0051287">
    <property type="term" value="F:NAD binding"/>
    <property type="evidence" value="ECO:0007669"/>
    <property type="project" value="InterPro"/>
</dbReference>
<gene>
    <name evidence="7 10" type="primary">argC</name>
    <name evidence="10" type="ORF">CWE21_11350</name>
</gene>
<evidence type="ECO:0000313" key="10">
    <source>
        <dbReference type="EMBL" id="RUO46350.1"/>
    </source>
</evidence>
<dbReference type="GO" id="GO:0006526">
    <property type="term" value="P:L-arginine biosynthetic process"/>
    <property type="evidence" value="ECO:0007669"/>
    <property type="project" value="UniProtKB-UniRule"/>
</dbReference>
<dbReference type="HAMAP" id="MF_00150">
    <property type="entry name" value="ArgC_type1"/>
    <property type="match status" value="1"/>
</dbReference>
<keyword evidence="5 7" id="KW-0560">Oxidoreductase</keyword>
<evidence type="ECO:0000256" key="3">
    <source>
        <dbReference type="ARBA" id="ARBA00022605"/>
    </source>
</evidence>
<dbReference type="InterPro" id="IPR058924">
    <property type="entry name" value="AGPR_dimerisation_dom"/>
</dbReference>
<keyword evidence="3 7" id="KW-0028">Amino-acid biosynthesis</keyword>
<proteinExistence type="inferred from homology"/>
<dbReference type="InterPro" id="IPR000706">
    <property type="entry name" value="AGPR_type-1"/>
</dbReference>
<dbReference type="GO" id="GO:0003942">
    <property type="term" value="F:N-acetyl-gamma-glutamyl-phosphate reductase activity"/>
    <property type="evidence" value="ECO:0007669"/>
    <property type="project" value="UniProtKB-UniRule"/>
</dbReference>
<dbReference type="PROSITE" id="PS01224">
    <property type="entry name" value="ARGC"/>
    <property type="match status" value="1"/>
</dbReference>
<dbReference type="InterPro" id="IPR023013">
    <property type="entry name" value="AGPR_AS"/>
</dbReference>
<dbReference type="InterPro" id="IPR050085">
    <property type="entry name" value="AGPR"/>
</dbReference>
<dbReference type="NCBIfam" id="TIGR01850">
    <property type="entry name" value="argC"/>
    <property type="match status" value="1"/>
</dbReference>
<dbReference type="InterPro" id="IPR000534">
    <property type="entry name" value="Semialdehyde_DH_NAD-bd"/>
</dbReference>
<keyword evidence="7" id="KW-0963">Cytoplasm</keyword>
<dbReference type="EMBL" id="PIPT01000009">
    <property type="protein sequence ID" value="RUO46350.1"/>
    <property type="molecule type" value="Genomic_DNA"/>
</dbReference>
<keyword evidence="11" id="KW-1185">Reference proteome</keyword>
<comment type="caution">
    <text evidence="10">The sequence shown here is derived from an EMBL/GenBank/DDBJ whole genome shotgun (WGS) entry which is preliminary data.</text>
</comment>
<evidence type="ECO:0000313" key="11">
    <source>
        <dbReference type="Proteomes" id="UP000286678"/>
    </source>
</evidence>
<dbReference type="PANTHER" id="PTHR32338">
    <property type="entry name" value="N-ACETYL-GAMMA-GLUTAMYL-PHOSPHATE REDUCTASE, CHLOROPLASTIC-RELATED-RELATED"/>
    <property type="match status" value="1"/>
</dbReference>
<evidence type="ECO:0000256" key="2">
    <source>
        <dbReference type="ARBA" id="ARBA00022571"/>
    </source>
</evidence>
<dbReference type="Pfam" id="PF01118">
    <property type="entry name" value="Semialdhyde_dh"/>
    <property type="match status" value="1"/>
</dbReference>
<dbReference type="UniPathway" id="UPA00068">
    <property type="reaction ID" value="UER00108"/>
</dbReference>
<dbReference type="InterPro" id="IPR036291">
    <property type="entry name" value="NAD(P)-bd_dom_sf"/>
</dbReference>
<dbReference type="Gene3D" id="3.40.50.720">
    <property type="entry name" value="NAD(P)-binding Rossmann-like Domain"/>
    <property type="match status" value="1"/>
</dbReference>
<dbReference type="Gene3D" id="3.30.360.10">
    <property type="entry name" value="Dihydrodipicolinate Reductase, domain 2"/>
    <property type="match status" value="1"/>
</dbReference>
<dbReference type="GO" id="GO:0005737">
    <property type="term" value="C:cytoplasm"/>
    <property type="evidence" value="ECO:0007669"/>
    <property type="project" value="UniProtKB-SubCell"/>
</dbReference>